<name>A0A484MB79_9ASTE</name>
<evidence type="ECO:0000313" key="5">
    <source>
        <dbReference type="Proteomes" id="UP000595140"/>
    </source>
</evidence>
<feature type="region of interest" description="Disordered" evidence="1">
    <location>
        <begin position="547"/>
        <end position="569"/>
    </location>
</feature>
<gene>
    <name evidence="4" type="ORF">CCAM_LOCUS27999</name>
</gene>
<feature type="transmembrane region" description="Helical" evidence="2">
    <location>
        <begin position="425"/>
        <end position="446"/>
    </location>
</feature>
<evidence type="ECO:0000313" key="4">
    <source>
        <dbReference type="EMBL" id="VFQ86223.1"/>
    </source>
</evidence>
<proteinExistence type="predicted"/>
<evidence type="ECO:0000256" key="1">
    <source>
        <dbReference type="SAM" id="MobiDB-lite"/>
    </source>
</evidence>
<dbReference type="Proteomes" id="UP000595140">
    <property type="component" value="Unassembled WGS sequence"/>
</dbReference>
<organism evidence="4 5">
    <name type="scientific">Cuscuta campestris</name>
    <dbReference type="NCBI Taxonomy" id="132261"/>
    <lineage>
        <taxon>Eukaryota</taxon>
        <taxon>Viridiplantae</taxon>
        <taxon>Streptophyta</taxon>
        <taxon>Embryophyta</taxon>
        <taxon>Tracheophyta</taxon>
        <taxon>Spermatophyta</taxon>
        <taxon>Magnoliopsida</taxon>
        <taxon>eudicotyledons</taxon>
        <taxon>Gunneridae</taxon>
        <taxon>Pentapetalae</taxon>
        <taxon>asterids</taxon>
        <taxon>lamiids</taxon>
        <taxon>Solanales</taxon>
        <taxon>Convolvulaceae</taxon>
        <taxon>Cuscuteae</taxon>
        <taxon>Cuscuta</taxon>
        <taxon>Cuscuta subgen. Grammica</taxon>
        <taxon>Cuscuta sect. Cleistogrammica</taxon>
    </lineage>
</organism>
<dbReference type="EMBL" id="OOIL02003144">
    <property type="protein sequence ID" value="VFQ86223.1"/>
    <property type="molecule type" value="Genomic_DNA"/>
</dbReference>
<accession>A0A484MB79</accession>
<dbReference type="AlphaFoldDB" id="A0A484MB79"/>
<dbReference type="InterPro" id="IPR019557">
    <property type="entry name" value="AminoTfrase-like_pln_mobile"/>
</dbReference>
<feature type="compositionally biased region" description="Acidic residues" evidence="1">
    <location>
        <begin position="281"/>
        <end position="290"/>
    </location>
</feature>
<feature type="compositionally biased region" description="Basic residues" evidence="1">
    <location>
        <begin position="552"/>
        <end position="569"/>
    </location>
</feature>
<keyword evidence="5" id="KW-1185">Reference proteome</keyword>
<reference evidence="4 5" key="1">
    <citation type="submission" date="2018-04" db="EMBL/GenBank/DDBJ databases">
        <authorList>
            <person name="Vogel A."/>
        </authorList>
    </citation>
    <scope>NUCLEOTIDE SEQUENCE [LARGE SCALE GENOMIC DNA]</scope>
</reference>
<dbReference type="OrthoDB" id="971744at2759"/>
<protein>
    <recommendedName>
        <fullName evidence="3">Aminotransferase-like plant mobile domain-containing protein</fullName>
    </recommendedName>
</protein>
<feature type="region of interest" description="Disordered" evidence="1">
    <location>
        <begin position="227"/>
        <end position="313"/>
    </location>
</feature>
<dbReference type="PANTHER" id="PTHR35278:SF4">
    <property type="entry name" value="TRANSMEMBRANE PROTEIN"/>
    <property type="match status" value="1"/>
</dbReference>
<evidence type="ECO:0000256" key="2">
    <source>
        <dbReference type="SAM" id="Phobius"/>
    </source>
</evidence>
<keyword evidence="2" id="KW-0472">Membrane</keyword>
<dbReference type="PANTHER" id="PTHR35278">
    <property type="entry name" value="TRANSMEMBRANE PROTEIN-RELATED"/>
    <property type="match status" value="1"/>
</dbReference>
<keyword evidence="2" id="KW-1133">Transmembrane helix</keyword>
<feature type="domain" description="Aminotransferase-like plant mobile" evidence="3">
    <location>
        <begin position="73"/>
        <end position="138"/>
    </location>
</feature>
<dbReference type="Pfam" id="PF10536">
    <property type="entry name" value="PMD"/>
    <property type="match status" value="1"/>
</dbReference>
<sequence>MTGRSRDQWIQICEDMMGFQPQTSDITSTMIKMSAIVPKQLTDHSLDVDYLQHARAIMFKLLGGSLFPNTTGNKFVWLPYPIVDTLPPYCSAGIGIWTSRIPLIYTYVVEMYYPDRFCRQFGALQHIPEVVVYDRQLHQIKSSVMQIWDGGCHTGVSSVVLPSGSTTDREPCPSAPTRLYCMADCSQRLDPGRHPDGFVPSHEVLRVHELLTECVRALGHASILDHPQDQHAYNPGHIRRRVDRRRDAPAVGVRRGGRGSRRLQVDDEDEHIPIESPPMTQDDDVADGDEEHIQSDTHTPSCMVEPSSSHPHEFHIEHPQRRIHDVSSVTFDGDVFRGDYFTQESQVTNEFGHFVSTITPPVIQQTVDDVEVEENMGSVLSKAGDGIGNALAAPFKAVLQGSCDDVCAGVWDVPCFITHLCVSDLMKLFIILILCYITLLFFYMFFKLGICQCLGRTICGVYCSACKAYWSAMGCMACFFWHKLTQVERVNRRRHHFADIESGNIDGSFAANGGVSISERCPHSHLRRRRHHHRPYMGGGEAGVRVQGRRLGSTRRKKKLRHHRHHHGGRKDIVVLGPKMASFKRRRIVA</sequence>
<keyword evidence="2" id="KW-0812">Transmembrane</keyword>
<evidence type="ECO:0000259" key="3">
    <source>
        <dbReference type="Pfam" id="PF10536"/>
    </source>
</evidence>